<accession>A0ABU0PTV3</accession>
<sequence>MVDLGVHADMEPADFLPAMDGYRQRDPEL</sequence>
<dbReference type="EMBL" id="JAUSYA010000001">
    <property type="protein sequence ID" value="MDQ0688996.1"/>
    <property type="molecule type" value="Genomic_DNA"/>
</dbReference>
<protein>
    <submittedName>
        <fullName evidence="1">Uncharacterized protein</fullName>
    </submittedName>
</protein>
<evidence type="ECO:0000313" key="3">
    <source>
        <dbReference type="Proteomes" id="UP001243364"/>
    </source>
</evidence>
<dbReference type="Proteomes" id="UP001243364">
    <property type="component" value="Unassembled WGS sequence"/>
</dbReference>
<evidence type="ECO:0000313" key="2">
    <source>
        <dbReference type="EMBL" id="MDQ0688996.1"/>
    </source>
</evidence>
<gene>
    <name evidence="1" type="ORF">QFZ56_000008</name>
    <name evidence="2" type="ORF">QFZ56_007959</name>
</gene>
<evidence type="ECO:0000313" key="1">
    <source>
        <dbReference type="EMBL" id="MDQ0681045.1"/>
    </source>
</evidence>
<proteinExistence type="predicted"/>
<keyword evidence="3" id="KW-1185">Reference proteome</keyword>
<name>A0ABU0PTV3_STRAH</name>
<comment type="caution">
    <text evidence="1">The sequence shown here is derived from an EMBL/GenBank/DDBJ whole genome shotgun (WGS) entry which is preliminary data.</text>
</comment>
<dbReference type="EMBL" id="JAUSYA010000001">
    <property type="protein sequence ID" value="MDQ0681045.1"/>
    <property type="molecule type" value="Genomic_DNA"/>
</dbReference>
<organism evidence="1 3">
    <name type="scientific">Streptomyces achromogenes</name>
    <dbReference type="NCBI Taxonomy" id="67255"/>
    <lineage>
        <taxon>Bacteria</taxon>
        <taxon>Bacillati</taxon>
        <taxon>Actinomycetota</taxon>
        <taxon>Actinomycetes</taxon>
        <taxon>Kitasatosporales</taxon>
        <taxon>Streptomycetaceae</taxon>
        <taxon>Streptomyces</taxon>
    </lineage>
</organism>
<reference evidence="1 3" key="1">
    <citation type="submission" date="2023-07" db="EMBL/GenBank/DDBJ databases">
        <title>Comparative genomics of wheat-associated soil bacteria to identify genetic determinants of phenazine resistance.</title>
        <authorList>
            <person name="Mouncey N."/>
        </authorList>
    </citation>
    <scope>NUCLEOTIDE SEQUENCE [LARGE SCALE GENOMIC DNA]</scope>
    <source>
        <strain evidence="1 3">W4I19-2</strain>
    </source>
</reference>